<dbReference type="EMBL" id="MU154553">
    <property type="protein sequence ID" value="KAF9496304.1"/>
    <property type="molecule type" value="Genomic_DNA"/>
</dbReference>
<protein>
    <submittedName>
        <fullName evidence="2">Uncharacterized protein</fullName>
    </submittedName>
</protein>
<dbReference type="AlphaFoldDB" id="A0A9P6A1U2"/>
<gene>
    <name evidence="2" type="ORF">BDN71DRAFT_1505816</name>
</gene>
<dbReference type="Proteomes" id="UP000807025">
    <property type="component" value="Unassembled WGS sequence"/>
</dbReference>
<keyword evidence="3" id="KW-1185">Reference proteome</keyword>
<name>A0A9P6A1U2_PLEER</name>
<evidence type="ECO:0000313" key="2">
    <source>
        <dbReference type="EMBL" id="KAF9496304.1"/>
    </source>
</evidence>
<organism evidence="2 3">
    <name type="scientific">Pleurotus eryngii</name>
    <name type="common">Boletus of the steppes</name>
    <dbReference type="NCBI Taxonomy" id="5323"/>
    <lineage>
        <taxon>Eukaryota</taxon>
        <taxon>Fungi</taxon>
        <taxon>Dikarya</taxon>
        <taxon>Basidiomycota</taxon>
        <taxon>Agaricomycotina</taxon>
        <taxon>Agaricomycetes</taxon>
        <taxon>Agaricomycetidae</taxon>
        <taxon>Agaricales</taxon>
        <taxon>Pleurotineae</taxon>
        <taxon>Pleurotaceae</taxon>
        <taxon>Pleurotus</taxon>
    </lineage>
</organism>
<proteinExistence type="predicted"/>
<feature type="compositionally biased region" description="Basic and acidic residues" evidence="1">
    <location>
        <begin position="11"/>
        <end position="21"/>
    </location>
</feature>
<dbReference type="OrthoDB" id="2654423at2759"/>
<feature type="region of interest" description="Disordered" evidence="1">
    <location>
        <begin position="1"/>
        <end position="22"/>
    </location>
</feature>
<accession>A0A9P6A1U2</accession>
<reference evidence="2" key="1">
    <citation type="submission" date="2020-11" db="EMBL/GenBank/DDBJ databases">
        <authorList>
            <consortium name="DOE Joint Genome Institute"/>
            <person name="Ahrendt S."/>
            <person name="Riley R."/>
            <person name="Andreopoulos W."/>
            <person name="Labutti K."/>
            <person name="Pangilinan J."/>
            <person name="Ruiz-Duenas F.J."/>
            <person name="Barrasa J.M."/>
            <person name="Sanchez-Garcia M."/>
            <person name="Camarero S."/>
            <person name="Miyauchi S."/>
            <person name="Serrano A."/>
            <person name="Linde D."/>
            <person name="Babiker R."/>
            <person name="Drula E."/>
            <person name="Ayuso-Fernandez I."/>
            <person name="Pacheco R."/>
            <person name="Padilla G."/>
            <person name="Ferreira P."/>
            <person name="Barriuso J."/>
            <person name="Kellner H."/>
            <person name="Castanera R."/>
            <person name="Alfaro M."/>
            <person name="Ramirez L."/>
            <person name="Pisabarro A.G."/>
            <person name="Kuo A."/>
            <person name="Tritt A."/>
            <person name="Lipzen A."/>
            <person name="He G."/>
            <person name="Yan M."/>
            <person name="Ng V."/>
            <person name="Cullen D."/>
            <person name="Martin F."/>
            <person name="Rosso M.-N."/>
            <person name="Henrissat B."/>
            <person name="Hibbett D."/>
            <person name="Martinez A.T."/>
            <person name="Grigoriev I.V."/>
        </authorList>
    </citation>
    <scope>NUCLEOTIDE SEQUENCE</scope>
    <source>
        <strain evidence="2">ATCC 90797</strain>
    </source>
</reference>
<sequence length="188" mass="21714">MGRGRPQLYKTPEEKAAAGREKSKRYYYKKKAALSSQRRSRYRAARVNNRVLLGAKPDHATHEQRDPVDVPGWQRLATTTLEEFKVLTKCSVRNYVEGLYQQFILDTQCRIFSDAVLEVQSLQIKASRCERELLQLAGVGKDFRMAESVGRTIQEALLYVEEVSCLAQVDREGLYELYQARQLMYQSL</sequence>
<evidence type="ECO:0000256" key="1">
    <source>
        <dbReference type="SAM" id="MobiDB-lite"/>
    </source>
</evidence>
<comment type="caution">
    <text evidence="2">The sequence shown here is derived from an EMBL/GenBank/DDBJ whole genome shotgun (WGS) entry which is preliminary data.</text>
</comment>
<evidence type="ECO:0000313" key="3">
    <source>
        <dbReference type="Proteomes" id="UP000807025"/>
    </source>
</evidence>